<dbReference type="GO" id="GO:0003677">
    <property type="term" value="F:DNA binding"/>
    <property type="evidence" value="ECO:0007669"/>
    <property type="project" value="UniProtKB-KW"/>
</dbReference>
<dbReference type="KEGG" id="gan:UMN179_00957"/>
<dbReference type="InterPro" id="IPR052021">
    <property type="entry name" value="Type-I_RS_S_subunit"/>
</dbReference>
<dbReference type="RefSeq" id="WP_013745771.1">
    <property type="nucleotide sequence ID" value="NC_015460.1"/>
</dbReference>
<keyword evidence="3" id="KW-0238">DNA-binding</keyword>
<comment type="similarity">
    <text evidence="1">Belongs to the type-I restriction system S methylase family.</text>
</comment>
<dbReference type="GO" id="GO:0009307">
    <property type="term" value="P:DNA restriction-modification system"/>
    <property type="evidence" value="ECO:0007669"/>
    <property type="project" value="UniProtKB-KW"/>
</dbReference>
<dbReference type="REBASE" id="35043">
    <property type="entry name" value="S.Gan179ORF957P"/>
</dbReference>
<dbReference type="SUPFAM" id="SSF116734">
    <property type="entry name" value="DNA methylase specificity domain"/>
    <property type="match status" value="2"/>
</dbReference>
<evidence type="ECO:0000256" key="2">
    <source>
        <dbReference type="ARBA" id="ARBA00022747"/>
    </source>
</evidence>
<dbReference type="PANTHER" id="PTHR30408:SF12">
    <property type="entry name" value="TYPE I RESTRICTION ENZYME MJAVIII SPECIFICITY SUBUNIT"/>
    <property type="match status" value="1"/>
</dbReference>
<accession>F4HF65</accession>
<dbReference type="STRING" id="1005058.UMN179_00957"/>
<dbReference type="EMBL" id="CP002667">
    <property type="protein sequence ID" value="AEC16985.1"/>
    <property type="molecule type" value="Genomic_DNA"/>
</dbReference>
<dbReference type="Pfam" id="PF01420">
    <property type="entry name" value="Methylase_S"/>
    <property type="match status" value="2"/>
</dbReference>
<gene>
    <name evidence="5" type="ordered locus">UMN179_00957</name>
</gene>
<reference evidence="5 6" key="1">
    <citation type="journal article" date="2011" name="J. Bacteriol.">
        <title>Complete genome sequence of Gallibacterium anatis strain UMN179, isolated from a laying hen with peritonitis.</title>
        <authorList>
            <person name="Johnson T.J."/>
            <person name="Fernandez-Alarcon C."/>
            <person name="Bojesen A.M."/>
            <person name="Nolan L.K."/>
            <person name="Trampel D.W."/>
            <person name="Seemann T."/>
        </authorList>
    </citation>
    <scope>NUCLEOTIDE SEQUENCE [LARGE SCALE GENOMIC DNA]</scope>
    <source>
        <strain evidence="5 6">UMN179</strain>
    </source>
</reference>
<feature type="domain" description="Type I restriction modification DNA specificity" evidence="4">
    <location>
        <begin position="200"/>
        <end position="361"/>
    </location>
</feature>
<organism evidence="5 6">
    <name type="scientific">Gallibacterium anatis (strain UMN179)</name>
    <name type="common">Pasteurella anatis</name>
    <dbReference type="NCBI Taxonomy" id="1005058"/>
    <lineage>
        <taxon>Bacteria</taxon>
        <taxon>Pseudomonadati</taxon>
        <taxon>Pseudomonadota</taxon>
        <taxon>Gammaproteobacteria</taxon>
        <taxon>Pasteurellales</taxon>
        <taxon>Pasteurellaceae</taxon>
        <taxon>Gallibacterium</taxon>
    </lineage>
</organism>
<dbReference type="InterPro" id="IPR000055">
    <property type="entry name" value="Restrct_endonuc_typeI_TRD"/>
</dbReference>
<feature type="domain" description="Type I restriction modification DNA specificity" evidence="4">
    <location>
        <begin position="15"/>
        <end position="166"/>
    </location>
</feature>
<dbReference type="InterPro" id="IPR044946">
    <property type="entry name" value="Restrct_endonuc_typeI_TRD_sf"/>
</dbReference>
<sequence length="361" mass="41675">MSNIPKLRFPEFTDAWEKCKLENFVEITTGKLDANAMVNDGKYDFYTSGIKKFKINIPAFTGPAITIAGNGATVGFMHLADGEFNAYQRTYVLTKFSNSIREFLFYEIGIKLPRKISAEARTGNIPYIVMDMLTNLDVFTPTVPEQQKIGNLFKQLDRLITLHKRKWDDVILLKKALLQKMFPKNGSDFPEIRFPEFTDAWEKCKLGEIATINPKSTLPQTFNYVDLESVVGTEMRSYKIEKLYSAPSRAQRLAKYGDIFYQTVRPYQKNNYLFELDDENYVFSTGYAQIRSKIYPYFLFTLIQNDRFVNEVLDNCTGTSYPAINATDLKNITIFISNNPIEQQKIGNLFKQLDRLITLHK</sequence>
<keyword evidence="2" id="KW-0680">Restriction system</keyword>
<dbReference type="AlphaFoldDB" id="F4HF65"/>
<protein>
    <submittedName>
        <fullName evidence="5">Type I restriction modification DNA specificity domain protein</fullName>
    </submittedName>
</protein>
<dbReference type="HOGENOM" id="CLU_021095_0_2_6"/>
<evidence type="ECO:0000313" key="6">
    <source>
        <dbReference type="Proteomes" id="UP000006908"/>
    </source>
</evidence>
<proteinExistence type="inferred from homology"/>
<dbReference type="PANTHER" id="PTHR30408">
    <property type="entry name" value="TYPE-1 RESTRICTION ENZYME ECOKI SPECIFICITY PROTEIN"/>
    <property type="match status" value="1"/>
</dbReference>
<evidence type="ECO:0000313" key="5">
    <source>
        <dbReference type="EMBL" id="AEC16985.1"/>
    </source>
</evidence>
<evidence type="ECO:0000256" key="1">
    <source>
        <dbReference type="ARBA" id="ARBA00010923"/>
    </source>
</evidence>
<dbReference type="Gene3D" id="3.90.220.20">
    <property type="entry name" value="DNA methylase specificity domains"/>
    <property type="match status" value="2"/>
</dbReference>
<evidence type="ECO:0000256" key="3">
    <source>
        <dbReference type="ARBA" id="ARBA00023125"/>
    </source>
</evidence>
<evidence type="ECO:0000259" key="4">
    <source>
        <dbReference type="Pfam" id="PF01420"/>
    </source>
</evidence>
<dbReference type="Proteomes" id="UP000006908">
    <property type="component" value="Chromosome"/>
</dbReference>
<name>F4HF65_GALAU</name>
<dbReference type="PATRIC" id="fig|1005058.3.peg.944"/>
<dbReference type="eggNOG" id="COG0732">
    <property type="taxonomic scope" value="Bacteria"/>
</dbReference>